<proteinExistence type="predicted"/>
<dbReference type="Gene3D" id="3.40.50.1110">
    <property type="entry name" value="SGNH hydrolase"/>
    <property type="match status" value="1"/>
</dbReference>
<dbReference type="Pfam" id="PF18911">
    <property type="entry name" value="PKD_4"/>
    <property type="match status" value="1"/>
</dbReference>
<name>A0ABR7IY20_9FLAO</name>
<organism evidence="4 5">
    <name type="scientific">Flavobacterium bernardetii</name>
    <dbReference type="NCBI Taxonomy" id="2813823"/>
    <lineage>
        <taxon>Bacteria</taxon>
        <taxon>Pseudomonadati</taxon>
        <taxon>Bacteroidota</taxon>
        <taxon>Flavobacteriia</taxon>
        <taxon>Flavobacteriales</taxon>
        <taxon>Flavobacteriaceae</taxon>
        <taxon>Flavobacterium</taxon>
    </lineage>
</organism>
<sequence length="403" mass="44533">MKNNYLLVLLLAVVFSNAQVQKKVLFVGNSMTYFNDMPILFESIANEKGKNVDVEFYAPGGTGFVNHHVDNNVYNLFKNNVWDIVVLQPGTSESGGVSWPVNTTAARGNKLQDSIKKYSPCSKIFLYEISNGIASETTYNNYFTTQTRIKDSITKLADGMQIPLVAAGECARNHYTAQQDLLLHNSYGDVHPNLNGSYLVACAMFCTIFQEPVSGVAFNGGVSVSNATYFQGIADNVVLNNKVLWRINTFDLHAEFSAAQTDNIVNFTNLSTNFTSLLWDFGDGATSSDVNPQHFYTELGPKTVTLTVTRNGCSEVFTKNFVVNVLNSDTFIPKDVTLFPTITDSMFYIKSELSFNGVVYNSVGQQIAKFVKTENDLAIDLSGYAAGVYIVKINNDSYKVIKK</sequence>
<gene>
    <name evidence="4" type="ORF">H8R27_07215</name>
</gene>
<dbReference type="SUPFAM" id="SSF49299">
    <property type="entry name" value="PKD domain"/>
    <property type="match status" value="1"/>
</dbReference>
<keyword evidence="1 2" id="KW-0732">Signal</keyword>
<protein>
    <submittedName>
        <fullName evidence="4">T9SS type A sorting domain-containing protein</fullName>
    </submittedName>
</protein>
<evidence type="ECO:0000256" key="2">
    <source>
        <dbReference type="SAM" id="SignalP"/>
    </source>
</evidence>
<dbReference type="InterPro" id="IPR000601">
    <property type="entry name" value="PKD_dom"/>
</dbReference>
<dbReference type="CDD" id="cd00146">
    <property type="entry name" value="PKD"/>
    <property type="match status" value="1"/>
</dbReference>
<dbReference type="InterPro" id="IPR035986">
    <property type="entry name" value="PKD_dom_sf"/>
</dbReference>
<evidence type="ECO:0000313" key="4">
    <source>
        <dbReference type="EMBL" id="MBC5834671.1"/>
    </source>
</evidence>
<dbReference type="InterPro" id="IPR013783">
    <property type="entry name" value="Ig-like_fold"/>
</dbReference>
<dbReference type="EMBL" id="JACRUN010000003">
    <property type="protein sequence ID" value="MBC5834671.1"/>
    <property type="molecule type" value="Genomic_DNA"/>
</dbReference>
<dbReference type="Pfam" id="PF18962">
    <property type="entry name" value="Por_Secre_tail"/>
    <property type="match status" value="1"/>
</dbReference>
<accession>A0ABR7IY20</accession>
<reference evidence="4 5" key="1">
    <citation type="submission" date="2020-08" db="EMBL/GenBank/DDBJ databases">
        <title>Description of novel Flavobacterium F-408 isolate.</title>
        <authorList>
            <person name="Saticioglu I.B."/>
            <person name="Duman M."/>
            <person name="Altun S."/>
        </authorList>
    </citation>
    <scope>NUCLEOTIDE SEQUENCE [LARGE SCALE GENOMIC DNA]</scope>
    <source>
        <strain evidence="4 5">F-408</strain>
    </source>
</reference>
<dbReference type="InterPro" id="IPR026444">
    <property type="entry name" value="Secre_tail"/>
</dbReference>
<feature type="chain" id="PRO_5046344005" evidence="2">
    <location>
        <begin position="19"/>
        <end position="403"/>
    </location>
</feature>
<feature type="domain" description="PKD" evidence="3">
    <location>
        <begin position="275"/>
        <end position="330"/>
    </location>
</feature>
<dbReference type="InterPro" id="IPR036514">
    <property type="entry name" value="SGNH_hydro_sf"/>
</dbReference>
<dbReference type="SUPFAM" id="SSF52266">
    <property type="entry name" value="SGNH hydrolase"/>
    <property type="match status" value="1"/>
</dbReference>
<dbReference type="RefSeq" id="WP_166127550.1">
    <property type="nucleotide sequence ID" value="NZ_JAANOQ010000004.1"/>
</dbReference>
<comment type="caution">
    <text evidence="4">The sequence shown here is derived from an EMBL/GenBank/DDBJ whole genome shotgun (WGS) entry which is preliminary data.</text>
</comment>
<dbReference type="InterPro" id="IPR022409">
    <property type="entry name" value="PKD/Chitinase_dom"/>
</dbReference>
<keyword evidence="5" id="KW-1185">Reference proteome</keyword>
<evidence type="ECO:0000259" key="3">
    <source>
        <dbReference type="PROSITE" id="PS50093"/>
    </source>
</evidence>
<dbReference type="Gene3D" id="2.60.40.10">
    <property type="entry name" value="Immunoglobulins"/>
    <property type="match status" value="1"/>
</dbReference>
<dbReference type="Proteomes" id="UP000605990">
    <property type="component" value="Unassembled WGS sequence"/>
</dbReference>
<evidence type="ECO:0000313" key="5">
    <source>
        <dbReference type="Proteomes" id="UP000605990"/>
    </source>
</evidence>
<dbReference type="SMART" id="SM00089">
    <property type="entry name" value="PKD"/>
    <property type="match status" value="1"/>
</dbReference>
<evidence type="ECO:0000256" key="1">
    <source>
        <dbReference type="ARBA" id="ARBA00022729"/>
    </source>
</evidence>
<dbReference type="PROSITE" id="PS50093">
    <property type="entry name" value="PKD"/>
    <property type="match status" value="1"/>
</dbReference>
<dbReference type="NCBIfam" id="TIGR04183">
    <property type="entry name" value="Por_Secre_tail"/>
    <property type="match status" value="1"/>
</dbReference>
<feature type="signal peptide" evidence="2">
    <location>
        <begin position="1"/>
        <end position="18"/>
    </location>
</feature>